<feature type="compositionally biased region" description="Basic and acidic residues" evidence="1">
    <location>
        <begin position="9"/>
        <end position="23"/>
    </location>
</feature>
<dbReference type="Proteomes" id="UP000218231">
    <property type="component" value="Unassembled WGS sequence"/>
</dbReference>
<accession>A0A2A2KGY3</accession>
<feature type="region of interest" description="Disordered" evidence="1">
    <location>
        <begin position="1"/>
        <end position="23"/>
    </location>
</feature>
<sequence>MPRVTRSSIRTDEDHLSLSGESKKTLDNRHAAQRFRHKQKFLIENYYKLAKINLHEVIKMNHTMVSMLNSYGTQAEIKFECIETPRCPEECCIQNYVDKLAEKKLPSPYAASAIEPKIEVYDYSQSPNPMMGVPASGLYSSYPLPTHCGQYYVMGSDINYMLA</sequence>
<protein>
    <recommendedName>
        <fullName evidence="4">BZIP domain-containing protein</fullName>
    </recommendedName>
</protein>
<name>A0A2A2KGY3_9BILA</name>
<keyword evidence="3" id="KW-1185">Reference proteome</keyword>
<dbReference type="AlphaFoldDB" id="A0A2A2KGY3"/>
<evidence type="ECO:0000313" key="3">
    <source>
        <dbReference type="Proteomes" id="UP000218231"/>
    </source>
</evidence>
<gene>
    <name evidence="2" type="ORF">WR25_01415</name>
</gene>
<organism evidence="2 3">
    <name type="scientific">Diploscapter pachys</name>
    <dbReference type="NCBI Taxonomy" id="2018661"/>
    <lineage>
        <taxon>Eukaryota</taxon>
        <taxon>Metazoa</taxon>
        <taxon>Ecdysozoa</taxon>
        <taxon>Nematoda</taxon>
        <taxon>Chromadorea</taxon>
        <taxon>Rhabditida</taxon>
        <taxon>Rhabditina</taxon>
        <taxon>Rhabditomorpha</taxon>
        <taxon>Rhabditoidea</taxon>
        <taxon>Rhabditidae</taxon>
        <taxon>Diploscapter</taxon>
    </lineage>
</organism>
<comment type="caution">
    <text evidence="2">The sequence shown here is derived from an EMBL/GenBank/DDBJ whole genome shotgun (WGS) entry which is preliminary data.</text>
</comment>
<proteinExistence type="predicted"/>
<evidence type="ECO:0000313" key="2">
    <source>
        <dbReference type="EMBL" id="PAV73286.1"/>
    </source>
</evidence>
<evidence type="ECO:0008006" key="4">
    <source>
        <dbReference type="Google" id="ProtNLM"/>
    </source>
</evidence>
<reference evidence="2 3" key="1">
    <citation type="journal article" date="2017" name="Curr. Biol.">
        <title>Genome architecture and evolution of a unichromosomal asexual nematode.</title>
        <authorList>
            <person name="Fradin H."/>
            <person name="Zegar C."/>
            <person name="Gutwein M."/>
            <person name="Lucas J."/>
            <person name="Kovtun M."/>
            <person name="Corcoran D."/>
            <person name="Baugh L.R."/>
            <person name="Kiontke K."/>
            <person name="Gunsalus K."/>
            <person name="Fitch D.H."/>
            <person name="Piano F."/>
        </authorList>
    </citation>
    <scope>NUCLEOTIDE SEQUENCE [LARGE SCALE GENOMIC DNA]</scope>
    <source>
        <strain evidence="2">PF1309</strain>
    </source>
</reference>
<dbReference type="EMBL" id="LIAE01008637">
    <property type="protein sequence ID" value="PAV73286.1"/>
    <property type="molecule type" value="Genomic_DNA"/>
</dbReference>
<evidence type="ECO:0000256" key="1">
    <source>
        <dbReference type="SAM" id="MobiDB-lite"/>
    </source>
</evidence>